<gene>
    <name evidence="4" type="ORF">CLV63_12586</name>
</gene>
<keyword evidence="5" id="KW-1185">Reference proteome</keyword>
<dbReference type="EMBL" id="PYGA01000025">
    <property type="protein sequence ID" value="PSK89692.1"/>
    <property type="molecule type" value="Genomic_DNA"/>
</dbReference>
<protein>
    <submittedName>
        <fullName evidence="4">Succinate-semialdehyde dehydrogenase/glutarate-semialdehyde dehydrogenase</fullName>
    </submittedName>
</protein>
<comment type="similarity">
    <text evidence="1">Belongs to the aldehyde dehydrogenase family.</text>
</comment>
<dbReference type="InterPro" id="IPR015590">
    <property type="entry name" value="Aldehyde_DH_dom"/>
</dbReference>
<dbReference type="PANTHER" id="PTHR42804:SF1">
    <property type="entry name" value="ALDEHYDE DEHYDROGENASE-RELATED"/>
    <property type="match status" value="1"/>
</dbReference>
<dbReference type="Gene3D" id="3.40.605.10">
    <property type="entry name" value="Aldehyde Dehydrogenase, Chain A, domain 1"/>
    <property type="match status" value="1"/>
</dbReference>
<dbReference type="GO" id="GO:0016620">
    <property type="term" value="F:oxidoreductase activity, acting on the aldehyde or oxo group of donors, NAD or NADP as acceptor"/>
    <property type="evidence" value="ECO:0007669"/>
    <property type="project" value="InterPro"/>
</dbReference>
<accession>A0A2P8CXJ1</accession>
<evidence type="ECO:0000256" key="2">
    <source>
        <dbReference type="ARBA" id="ARBA00023002"/>
    </source>
</evidence>
<name>A0A2P8CXJ1_9ACTN</name>
<dbReference type="SUPFAM" id="SSF53720">
    <property type="entry name" value="ALDH-like"/>
    <property type="match status" value="1"/>
</dbReference>
<proteinExistence type="inferred from homology"/>
<feature type="domain" description="Aldehyde dehydrogenase" evidence="3">
    <location>
        <begin position="25"/>
        <end position="476"/>
    </location>
</feature>
<dbReference type="PANTHER" id="PTHR42804">
    <property type="entry name" value="ALDEHYDE DEHYDROGENASE"/>
    <property type="match status" value="1"/>
</dbReference>
<keyword evidence="2" id="KW-0560">Oxidoreductase</keyword>
<evidence type="ECO:0000313" key="5">
    <source>
        <dbReference type="Proteomes" id="UP000240542"/>
    </source>
</evidence>
<comment type="caution">
    <text evidence="4">The sequence shown here is derived from an EMBL/GenBank/DDBJ whole genome shotgun (WGS) entry which is preliminary data.</text>
</comment>
<dbReference type="CDD" id="cd07078">
    <property type="entry name" value="ALDH"/>
    <property type="match status" value="1"/>
</dbReference>
<dbReference type="InterPro" id="IPR016162">
    <property type="entry name" value="Ald_DH_N"/>
</dbReference>
<dbReference type="OrthoDB" id="6882680at2"/>
<evidence type="ECO:0000259" key="3">
    <source>
        <dbReference type="Pfam" id="PF00171"/>
    </source>
</evidence>
<evidence type="ECO:0000256" key="1">
    <source>
        <dbReference type="ARBA" id="ARBA00009986"/>
    </source>
</evidence>
<dbReference type="Proteomes" id="UP000240542">
    <property type="component" value="Unassembled WGS sequence"/>
</dbReference>
<dbReference type="AlphaFoldDB" id="A0A2P8CXJ1"/>
<sequence>MSQPVAPMFIDGKEHTPDRPTRVLRSPGDGTECGAIRLGTTEDVDLAVRAARAAAPGLRTTPVFERADLCRRLADAVAANRTDLARRLSTEHGKPFHTEAHGEIDAVVNAFRDAADQVVSMRTESIAVRDPAKRVAVTRRPRGVYAVVTPWNFPLAVASIYYLAPGLATGNALVWTPAPSVAGVAAELTAILHDAGLPAGALNLVTGEGPVVGNAAIRHPGVDAVAFTGSTATGHRIAEAAVGKPLQLELGGNGPTIVLPDADLDLAARAIAGGCFANAGQICTSTERILAHRDIATPLAERIAEHAAAVVLGDPFDPATTMGPVHTADLAAKVRGQVEAAVAGGGRLVAGGTALPDAPTPNYVPATVVDGVPHDAELHVAETFGPVAPVVHFADDAELRSLVHRSDFGLSGAVFSADIERAIPLAESLPCGIVNLNEASSYWEPNIPAGGVSGTGSGYGRTGGPWSLEEMTEQQAIVITTRSGD</sequence>
<organism evidence="4 5">
    <name type="scientific">Murinocardiopsis flavida</name>
    <dbReference type="NCBI Taxonomy" id="645275"/>
    <lineage>
        <taxon>Bacteria</taxon>
        <taxon>Bacillati</taxon>
        <taxon>Actinomycetota</taxon>
        <taxon>Actinomycetes</taxon>
        <taxon>Streptosporangiales</taxon>
        <taxon>Nocardiopsidaceae</taxon>
        <taxon>Murinocardiopsis</taxon>
    </lineage>
</organism>
<evidence type="ECO:0000313" key="4">
    <source>
        <dbReference type="EMBL" id="PSK89692.1"/>
    </source>
</evidence>
<dbReference type="InterPro" id="IPR016163">
    <property type="entry name" value="Ald_DH_C"/>
</dbReference>
<dbReference type="Pfam" id="PF00171">
    <property type="entry name" value="Aldedh"/>
    <property type="match status" value="1"/>
</dbReference>
<dbReference type="InterPro" id="IPR016161">
    <property type="entry name" value="Ald_DH/histidinol_DH"/>
</dbReference>
<reference evidence="4 5" key="1">
    <citation type="submission" date="2018-03" db="EMBL/GenBank/DDBJ databases">
        <title>Genomic Encyclopedia of Archaeal and Bacterial Type Strains, Phase II (KMG-II): from individual species to whole genera.</title>
        <authorList>
            <person name="Goeker M."/>
        </authorList>
    </citation>
    <scope>NUCLEOTIDE SEQUENCE [LARGE SCALE GENOMIC DNA]</scope>
    <source>
        <strain evidence="4 5">DSM 45312</strain>
    </source>
</reference>
<dbReference type="RefSeq" id="WP_106586136.1">
    <property type="nucleotide sequence ID" value="NZ_PYGA01000025.1"/>
</dbReference>
<dbReference type="Gene3D" id="3.40.309.10">
    <property type="entry name" value="Aldehyde Dehydrogenase, Chain A, domain 2"/>
    <property type="match status" value="1"/>
</dbReference>